<feature type="compositionally biased region" description="Basic and acidic residues" evidence="1">
    <location>
        <begin position="874"/>
        <end position="889"/>
    </location>
</feature>
<feature type="compositionally biased region" description="Polar residues" evidence="1">
    <location>
        <begin position="1092"/>
        <end position="1104"/>
    </location>
</feature>
<protein>
    <recommendedName>
        <fullName evidence="4">Fungal N-terminal domain-containing protein</fullName>
    </recommendedName>
</protein>
<feature type="compositionally biased region" description="Basic and acidic residues" evidence="1">
    <location>
        <begin position="1070"/>
        <end position="1091"/>
    </location>
</feature>
<feature type="compositionally biased region" description="Basic and acidic residues" evidence="1">
    <location>
        <begin position="643"/>
        <end position="654"/>
    </location>
</feature>
<feature type="compositionally biased region" description="Polar residues" evidence="1">
    <location>
        <begin position="1210"/>
        <end position="1220"/>
    </location>
</feature>
<feature type="region of interest" description="Disordered" evidence="1">
    <location>
        <begin position="874"/>
        <end position="902"/>
    </location>
</feature>
<dbReference type="STRING" id="2512241.A0A553I9V7"/>
<keyword evidence="3" id="KW-1185">Reference proteome</keyword>
<feature type="region of interest" description="Disordered" evidence="1">
    <location>
        <begin position="1018"/>
        <end position="1106"/>
    </location>
</feature>
<evidence type="ECO:0008006" key="4">
    <source>
        <dbReference type="Google" id="ProtNLM"/>
    </source>
</evidence>
<comment type="caution">
    <text evidence="2">The sequence shown here is derived from an EMBL/GenBank/DDBJ whole genome shotgun (WGS) entry which is preliminary data.</text>
</comment>
<accession>A0A553I9V7</accession>
<feature type="compositionally biased region" description="Basic and acidic residues" evidence="1">
    <location>
        <begin position="916"/>
        <end position="933"/>
    </location>
</feature>
<dbReference type="EMBL" id="VFLP01000008">
    <property type="protein sequence ID" value="TRX96984.1"/>
    <property type="molecule type" value="Genomic_DNA"/>
</dbReference>
<feature type="region of interest" description="Disordered" evidence="1">
    <location>
        <begin position="1195"/>
        <end position="1220"/>
    </location>
</feature>
<feature type="compositionally biased region" description="Polar residues" evidence="1">
    <location>
        <begin position="1479"/>
        <end position="1496"/>
    </location>
</feature>
<gene>
    <name evidence="2" type="ORF">FHL15_002290</name>
</gene>
<evidence type="ECO:0000313" key="2">
    <source>
        <dbReference type="EMBL" id="TRX96984.1"/>
    </source>
</evidence>
<reference evidence="3" key="1">
    <citation type="submission" date="2019-06" db="EMBL/GenBank/DDBJ databases">
        <title>Draft genome sequence of the griseofulvin-producing fungus Xylaria cubensis strain G536.</title>
        <authorList>
            <person name="Mead M.E."/>
            <person name="Raja H.A."/>
            <person name="Steenwyk J.L."/>
            <person name="Knowles S.L."/>
            <person name="Oberlies N.H."/>
            <person name="Rokas A."/>
        </authorList>
    </citation>
    <scope>NUCLEOTIDE SEQUENCE [LARGE SCALE GENOMIC DNA]</scope>
    <source>
        <strain evidence="3">G536</strain>
    </source>
</reference>
<feature type="region of interest" description="Disordered" evidence="1">
    <location>
        <begin position="633"/>
        <end position="658"/>
    </location>
</feature>
<organism evidence="2 3">
    <name type="scientific">Xylaria flabelliformis</name>
    <dbReference type="NCBI Taxonomy" id="2512241"/>
    <lineage>
        <taxon>Eukaryota</taxon>
        <taxon>Fungi</taxon>
        <taxon>Dikarya</taxon>
        <taxon>Ascomycota</taxon>
        <taxon>Pezizomycotina</taxon>
        <taxon>Sordariomycetes</taxon>
        <taxon>Xylariomycetidae</taxon>
        <taxon>Xylariales</taxon>
        <taxon>Xylariaceae</taxon>
        <taxon>Xylaria</taxon>
    </lineage>
</organism>
<feature type="region of interest" description="Disordered" evidence="1">
    <location>
        <begin position="346"/>
        <end position="372"/>
    </location>
</feature>
<evidence type="ECO:0000313" key="3">
    <source>
        <dbReference type="Proteomes" id="UP000319160"/>
    </source>
</evidence>
<feature type="compositionally biased region" description="Basic and acidic residues" evidence="1">
    <location>
        <begin position="1404"/>
        <end position="1442"/>
    </location>
</feature>
<name>A0A553I9V7_9PEZI</name>
<evidence type="ECO:0000256" key="1">
    <source>
        <dbReference type="SAM" id="MobiDB-lite"/>
    </source>
</evidence>
<feature type="region of interest" description="Disordered" evidence="1">
    <location>
        <begin position="1366"/>
        <end position="1510"/>
    </location>
</feature>
<feature type="compositionally biased region" description="Basic and acidic residues" evidence="1">
    <location>
        <begin position="1466"/>
        <end position="1478"/>
    </location>
</feature>
<feature type="region of interest" description="Disordered" evidence="1">
    <location>
        <begin position="949"/>
        <end position="1004"/>
    </location>
</feature>
<feature type="region of interest" description="Disordered" evidence="1">
    <location>
        <begin position="916"/>
        <end position="937"/>
    </location>
</feature>
<dbReference type="OrthoDB" id="5431013at2759"/>
<proteinExistence type="predicted"/>
<feature type="compositionally biased region" description="Polar residues" evidence="1">
    <location>
        <begin position="964"/>
        <end position="976"/>
    </location>
</feature>
<feature type="compositionally biased region" description="Basic and acidic residues" evidence="1">
    <location>
        <begin position="1195"/>
        <end position="1209"/>
    </location>
</feature>
<feature type="compositionally biased region" description="Polar residues" evidence="1">
    <location>
        <begin position="1041"/>
        <end position="1057"/>
    </location>
</feature>
<feature type="compositionally biased region" description="Acidic residues" evidence="1">
    <location>
        <begin position="1366"/>
        <end position="1375"/>
    </location>
</feature>
<dbReference type="Proteomes" id="UP000319160">
    <property type="component" value="Unassembled WGS sequence"/>
</dbReference>
<sequence>MDPVTALGAAGSVVGIIGFGFQLSQILCNYLSQVRSAQEHLEAVVDEIELTTSALQEIYGLLQQEVANIERGQPLYLFSGNSLENIRAIANRCLVIFWRVEATISGNWTTDDNSRLLEKLLEFNDKLKHSTPGSTIQIESELTADPLGSWDKFRWPSKASKLDKYCKQLQRYKYNLVLLLQIVSLGQQRLKPNPTEEDIRLMLKTYAIIHEVATPEELRTIAFATQKQSHSRHGNAGRDTSIAPSYIKQPQIPYQATAGNQRTPKFPIRSESYNFGTVRYRNNSQSQIVYMGAQSPKGFRSDVPLSPNRATINGHNNTSDVYAKDQLSSLPSISQAETSPVRLTNSDDITRHNYDPVSPMMDDADSLKSSRTQARVNGVIPNRYRAYNDQETMHIQSSVLFEECSKSSNAITQAAQKTPDNPSQGAVSSTDVAKTGDVEVELLSPAPLQDPSQNGYQTTIKQHSRRSFEKADLGNCLITEKITEKDINSTEVQILPYVLYEGGAYQLPVSLGLELKSKLQRSPGFGQGGQDLTERLAFMSTSQVQTLQNILRHKPGDQIRKLAHLEVIKKSSMKFWRKSEKVTIAFVEGEMSSMPEGVSLVIADPAGIRSEGVDLGLLQNTAFGVPPQRILSPSFSSRSKNNSKRELLDTERSSMGRIEPTKSLQMEHVRRQSAIAHTQSLTSTLVSPLNQLNDSSLTGLSGIQDVTPLLIMDEEWRNRFVEHYKVWTIRPFLGIDQTQGLNSVWDRCAITEKHLNIPEIRRRLTALDKSSMTVLEKMTMLAVSQQLQVQQSFEVAKSGASGSVYQWKLRQLDIVRSKRFFRPNYVKKVIVYAYMEPCAQAFDQPEELQNKSLEIEEGPSNVLCSNNAQPSLVEREVSSINDKTDDQNKSSRNMTSIDKEDTISIDSSEFSIKKCKNENDLREESSEMGEELRRRHRRPRVLRRREIERANEAIASRPPVPSESRGQSQPAFSRSSPADAETGSPRRLLSPQPASTKGQGAMPPIIINNHIYEVRRHSYSTDESDSSGSDIYKVKAKHPNVITSTGRVPTRGSVNNHQRADYYDDDESDAELREKAHPLRRDIQAERERTPRTSNRSTGGNSVLQCRRPSLSWDSYSVGPRQRSKSVATSRSRPRLLKYYTDEELRAKARAGQRYPDEFDKQPYNPQISPEEVAAGQEAIEQLLLEWTPLYKAEYDSDNHDEDPSKPTQHEISQGSLNEQSHSTFAVAEELEGLQYVTRPKDANRPAAENEVDIQLEKLPEGQAGEKPVAELTRRDKIEWTSRIAVGQLPFSTPQRRETTDGISLVKPVNRQASKVYNSQTLSGSDDNDIKPRLLQKGDRAATVPIPERQTWEDINWARQIIEETATLEDPDEYEPPLRTPSQNPITAEAIESELSPRGRGRRRESELLRDEWRRDIERHRSPRLRRETREISRADSFERRPNPPPRRRTVEFEGLTNRRTKSQGRHRDSIITVESRESVSASEPQERQQSQTQARYRSPHIETWVENND</sequence>